<sequence>MTDSLLLPEGALLLHIGPQKTGSTAIQTAMHESRAELAAQGVLYPGNEMRPREGGWAVMGINSAVGRAAPRIARWTSYVDEIARNELPRICVSNEDFGRADDDAIARILAGTGAERTHLVYVARRLDKLLPSHWQERVKSRMTLGYEEFLHHVVDDPDRDWEARMMWESHDVGPILDRWARHLDRDRMTVIVADEADRRLTPNTFEAFLGLDEGTLQPGSTRSNTSLTFTQTEAVRRLNLMARENGWTPQQYWRIIQAGTVKALRTALEEGGPKITGLPGWAYEKVADRAEAQVAAITAAGVRVVGDPSRLLLRGNVEPAELPAEITEISLDLLADVVRGAVDGSQSLAAMESRQASRARKSPAKELGGRELVRLLGGRVARRLRLR</sequence>
<accession>A0A3N0CFJ0</accession>
<dbReference type="SUPFAM" id="SSF52540">
    <property type="entry name" value="P-loop containing nucleoside triphosphate hydrolases"/>
    <property type="match status" value="1"/>
</dbReference>
<gene>
    <name evidence="1" type="ORF">EFK50_10600</name>
</gene>
<comment type="caution">
    <text evidence="1">The sequence shown here is derived from an EMBL/GenBank/DDBJ whole genome shotgun (WGS) entry which is preliminary data.</text>
</comment>
<dbReference type="InterPro" id="IPR027417">
    <property type="entry name" value="P-loop_NTPase"/>
</dbReference>
<evidence type="ECO:0000313" key="2">
    <source>
        <dbReference type="Proteomes" id="UP000267128"/>
    </source>
</evidence>
<protein>
    <recommendedName>
        <fullName evidence="3">Sulfotransferase family protein</fullName>
    </recommendedName>
</protein>
<dbReference type="RefSeq" id="WP_123227527.1">
    <property type="nucleotide sequence ID" value="NZ_RJSE01000007.1"/>
</dbReference>
<dbReference type="AlphaFoldDB" id="A0A3N0CFJ0"/>
<proteinExistence type="predicted"/>
<evidence type="ECO:0008006" key="3">
    <source>
        <dbReference type="Google" id="ProtNLM"/>
    </source>
</evidence>
<dbReference type="Proteomes" id="UP000267128">
    <property type="component" value="Unassembled WGS sequence"/>
</dbReference>
<evidence type="ECO:0000313" key="1">
    <source>
        <dbReference type="EMBL" id="RNL62230.1"/>
    </source>
</evidence>
<keyword evidence="2" id="KW-1185">Reference proteome</keyword>
<organism evidence="1 2">
    <name type="scientific">Nocardioides marmoriginsengisoli</name>
    <dbReference type="NCBI Taxonomy" id="661483"/>
    <lineage>
        <taxon>Bacteria</taxon>
        <taxon>Bacillati</taxon>
        <taxon>Actinomycetota</taxon>
        <taxon>Actinomycetes</taxon>
        <taxon>Propionibacteriales</taxon>
        <taxon>Nocardioidaceae</taxon>
        <taxon>Nocardioides</taxon>
    </lineage>
</organism>
<name>A0A3N0CFJ0_9ACTN</name>
<dbReference type="OrthoDB" id="5144031at2"/>
<dbReference type="EMBL" id="RJSE01000007">
    <property type="protein sequence ID" value="RNL62230.1"/>
    <property type="molecule type" value="Genomic_DNA"/>
</dbReference>
<reference evidence="1 2" key="1">
    <citation type="submission" date="2018-11" db="EMBL/GenBank/DDBJ databases">
        <authorList>
            <person name="Li F."/>
        </authorList>
    </citation>
    <scope>NUCLEOTIDE SEQUENCE [LARGE SCALE GENOMIC DNA]</scope>
    <source>
        <strain evidence="1 2">Gsoil 097</strain>
    </source>
</reference>